<evidence type="ECO:0000256" key="3">
    <source>
        <dbReference type="ARBA" id="ARBA00023180"/>
    </source>
</evidence>
<accession>A0A7V8NS75</accession>
<proteinExistence type="predicted"/>
<keyword evidence="1" id="KW-0732">Signal</keyword>
<evidence type="ECO:0000256" key="2">
    <source>
        <dbReference type="ARBA" id="ARBA00022737"/>
    </source>
</evidence>
<feature type="non-terminal residue" evidence="5">
    <location>
        <position position="1"/>
    </location>
</feature>
<comment type="caution">
    <text evidence="5">The sequence shown here is derived from an EMBL/GenBank/DDBJ whole genome shotgun (WGS) entry which is preliminary data.</text>
</comment>
<feature type="repeat" description="NHL" evidence="4">
    <location>
        <begin position="60"/>
        <end position="92"/>
    </location>
</feature>
<evidence type="ECO:0000313" key="6">
    <source>
        <dbReference type="Proteomes" id="UP000567293"/>
    </source>
</evidence>
<evidence type="ECO:0000313" key="5">
    <source>
        <dbReference type="EMBL" id="MBA0086513.1"/>
    </source>
</evidence>
<dbReference type="EMBL" id="JACDQQ010001549">
    <property type="protein sequence ID" value="MBA0086513.1"/>
    <property type="molecule type" value="Genomic_DNA"/>
</dbReference>
<dbReference type="InterPro" id="IPR001258">
    <property type="entry name" value="NHL_repeat"/>
</dbReference>
<sequence length="251" mass="27910">IHGCPFDTEHNVWVASNGDGIVQKYSHDGKLLMQIGTRGVVDSSDGTGKGKPLNSAHDKLFHPANVAVDPGNGDLYISDGYGNRRIAVFDKNGKFLRQWGSQATKEQTQAGDPGVFAQIVHCVTLGNDGLVYVCDRQSDRIQVFDKQGKFVRNIWLRTGTPELPDPRGTVWWVSFSRDPQQKYMFVMDGRAEQVRILDHETGKILSSFGRPGHQIGNFTHGHTMAVDSKGNLYIAETDIGRRVQRFNLVSK</sequence>
<gene>
    <name evidence="5" type="ORF">HRJ53_16150</name>
</gene>
<keyword evidence="6" id="KW-1185">Reference proteome</keyword>
<protein>
    <recommendedName>
        <fullName evidence="7">6-bladed beta-propeller</fullName>
    </recommendedName>
</protein>
<dbReference type="SUPFAM" id="SSF63829">
    <property type="entry name" value="Calcium-dependent phosphotriesterase"/>
    <property type="match status" value="1"/>
</dbReference>
<dbReference type="Proteomes" id="UP000567293">
    <property type="component" value="Unassembled WGS sequence"/>
</dbReference>
<dbReference type="AlphaFoldDB" id="A0A7V8NS75"/>
<evidence type="ECO:0008006" key="7">
    <source>
        <dbReference type="Google" id="ProtNLM"/>
    </source>
</evidence>
<dbReference type="PANTHER" id="PTHR10680:SF38">
    <property type="entry name" value="BLL1368 PROTEIN"/>
    <property type="match status" value="1"/>
</dbReference>
<organism evidence="5 6">
    <name type="scientific">Candidatus Acidiferrum panamense</name>
    <dbReference type="NCBI Taxonomy" id="2741543"/>
    <lineage>
        <taxon>Bacteria</taxon>
        <taxon>Pseudomonadati</taxon>
        <taxon>Acidobacteriota</taxon>
        <taxon>Terriglobia</taxon>
        <taxon>Candidatus Acidiferrales</taxon>
        <taxon>Candidatus Acidiferrum</taxon>
    </lineage>
</organism>
<dbReference type="Gene3D" id="2.120.10.30">
    <property type="entry name" value="TolB, C-terminal domain"/>
    <property type="match status" value="1"/>
</dbReference>
<keyword evidence="2" id="KW-0677">Repeat</keyword>
<evidence type="ECO:0000256" key="1">
    <source>
        <dbReference type="ARBA" id="ARBA00022729"/>
    </source>
</evidence>
<dbReference type="InterPro" id="IPR011042">
    <property type="entry name" value="6-blade_b-propeller_TolB-like"/>
</dbReference>
<name>A0A7V8NS75_9BACT</name>
<keyword evidence="3" id="KW-0325">Glycoprotein</keyword>
<dbReference type="PANTHER" id="PTHR10680">
    <property type="entry name" value="PEPTIDYL-GLYCINE ALPHA-AMIDATING MONOOXYGENASE"/>
    <property type="match status" value="1"/>
</dbReference>
<evidence type="ECO:0000256" key="4">
    <source>
        <dbReference type="PROSITE-ProRule" id="PRU00504"/>
    </source>
</evidence>
<dbReference type="PROSITE" id="PS51125">
    <property type="entry name" value="NHL"/>
    <property type="match status" value="1"/>
</dbReference>
<reference evidence="5" key="1">
    <citation type="submission" date="2020-06" db="EMBL/GenBank/DDBJ databases">
        <title>Legume-microbial interactions unlock mineral nutrients during tropical forest succession.</title>
        <authorList>
            <person name="Epihov D.Z."/>
        </authorList>
    </citation>
    <scope>NUCLEOTIDE SEQUENCE [LARGE SCALE GENOMIC DNA]</scope>
    <source>
        <strain evidence="5">Pan2503</strain>
    </source>
</reference>